<dbReference type="InterPro" id="IPR038441">
    <property type="entry name" value="THAP_Znf_sf"/>
</dbReference>
<comment type="caution">
    <text evidence="7">The sequence shown here is derived from an EMBL/GenBank/DDBJ whole genome shotgun (WGS) entry which is preliminary data.</text>
</comment>
<evidence type="ECO:0000256" key="1">
    <source>
        <dbReference type="ARBA" id="ARBA00022723"/>
    </source>
</evidence>
<dbReference type="GO" id="GO:0003677">
    <property type="term" value="F:DNA binding"/>
    <property type="evidence" value="ECO:0007669"/>
    <property type="project" value="UniProtKB-UniRule"/>
</dbReference>
<evidence type="ECO:0000256" key="4">
    <source>
        <dbReference type="ARBA" id="ARBA00023125"/>
    </source>
</evidence>
<gene>
    <name evidence="7" type="ORF">AAFF_G00331750</name>
</gene>
<dbReference type="GO" id="GO:0008270">
    <property type="term" value="F:zinc ion binding"/>
    <property type="evidence" value="ECO:0007669"/>
    <property type="project" value="UniProtKB-KW"/>
</dbReference>
<keyword evidence="3" id="KW-0862">Zinc</keyword>
<evidence type="ECO:0000259" key="6">
    <source>
        <dbReference type="PROSITE" id="PS50950"/>
    </source>
</evidence>
<keyword evidence="8" id="KW-1185">Reference proteome</keyword>
<reference evidence="7" key="1">
    <citation type="journal article" date="2023" name="Science">
        <title>Genome structures resolve the early diversification of teleost fishes.</title>
        <authorList>
            <person name="Parey E."/>
            <person name="Louis A."/>
            <person name="Montfort J."/>
            <person name="Bouchez O."/>
            <person name="Roques C."/>
            <person name="Iampietro C."/>
            <person name="Lluch J."/>
            <person name="Castinel A."/>
            <person name="Donnadieu C."/>
            <person name="Desvignes T."/>
            <person name="Floi Bucao C."/>
            <person name="Jouanno E."/>
            <person name="Wen M."/>
            <person name="Mejri S."/>
            <person name="Dirks R."/>
            <person name="Jansen H."/>
            <person name="Henkel C."/>
            <person name="Chen W.J."/>
            <person name="Zahm M."/>
            <person name="Cabau C."/>
            <person name="Klopp C."/>
            <person name="Thompson A.W."/>
            <person name="Robinson-Rechavi M."/>
            <person name="Braasch I."/>
            <person name="Lecointre G."/>
            <person name="Bobe J."/>
            <person name="Postlethwait J.H."/>
            <person name="Berthelot C."/>
            <person name="Roest Crollius H."/>
            <person name="Guiguen Y."/>
        </authorList>
    </citation>
    <scope>NUCLEOTIDE SEQUENCE</scope>
    <source>
        <strain evidence="7">NC1722</strain>
    </source>
</reference>
<dbReference type="SUPFAM" id="SSF57716">
    <property type="entry name" value="Glucocorticoid receptor-like (DNA-binding domain)"/>
    <property type="match status" value="1"/>
</dbReference>
<evidence type="ECO:0000313" key="8">
    <source>
        <dbReference type="Proteomes" id="UP001221898"/>
    </source>
</evidence>
<evidence type="ECO:0000256" key="5">
    <source>
        <dbReference type="PROSITE-ProRule" id="PRU00309"/>
    </source>
</evidence>
<evidence type="ECO:0000256" key="3">
    <source>
        <dbReference type="ARBA" id="ARBA00022833"/>
    </source>
</evidence>
<evidence type="ECO:0000313" key="7">
    <source>
        <dbReference type="EMBL" id="KAJ8404788.1"/>
    </source>
</evidence>
<dbReference type="InterPro" id="IPR026521">
    <property type="entry name" value="THAP2"/>
</dbReference>
<keyword evidence="4 5" id="KW-0238">DNA-binding</keyword>
<dbReference type="EMBL" id="JAINUG010000051">
    <property type="protein sequence ID" value="KAJ8404788.1"/>
    <property type="molecule type" value="Genomic_DNA"/>
</dbReference>
<dbReference type="PROSITE" id="PS50950">
    <property type="entry name" value="ZF_THAP"/>
    <property type="match status" value="1"/>
</dbReference>
<dbReference type="AlphaFoldDB" id="A0AAD7WQ14"/>
<feature type="domain" description="THAP-type" evidence="6">
    <location>
        <begin position="1"/>
        <end position="83"/>
    </location>
</feature>
<dbReference type="Proteomes" id="UP001221898">
    <property type="component" value="Unassembled WGS sequence"/>
</dbReference>
<name>A0AAD7WQ14_9TELE</name>
<keyword evidence="1" id="KW-0479">Metal-binding</keyword>
<keyword evidence="2 5" id="KW-0863">Zinc-finger</keyword>
<dbReference type="PANTHER" id="PTHR47696:SF2">
    <property type="entry name" value="PROVISIONAL ORTHOLOG OF THAP DOMAIN CONTAINING 1"/>
    <property type="match status" value="1"/>
</dbReference>
<dbReference type="Gene3D" id="6.20.210.20">
    <property type="entry name" value="THAP domain"/>
    <property type="match status" value="1"/>
</dbReference>
<evidence type="ECO:0000256" key="2">
    <source>
        <dbReference type="ARBA" id="ARBA00022771"/>
    </source>
</evidence>
<accession>A0AAD7WQ14</accession>
<sequence length="172" mass="19688">MPQSCAAFGCTNRRNHRSKARGITFHRFPKDPGTRRAWAIAVRLNNFEPNDTTVLCSCHFNPEDFDRTGQNIRLKECVIPSVFTSFPDHLKKVPKKPRSTRTSMKAAEASVVAVPVSDVPERLNSSILDHQYALDTDQVKYKVFETQARVDELEKQLRNAMDRERRKEGCVI</sequence>
<dbReference type="PANTHER" id="PTHR47696">
    <property type="entry name" value="THAP DOMAIN-CONTAINING PROTEIN 2"/>
    <property type="match status" value="1"/>
</dbReference>
<dbReference type="SMART" id="SM00980">
    <property type="entry name" value="THAP"/>
    <property type="match status" value="1"/>
</dbReference>
<dbReference type="SMART" id="SM00692">
    <property type="entry name" value="DM3"/>
    <property type="match status" value="1"/>
</dbReference>
<protein>
    <recommendedName>
        <fullName evidence="6">THAP-type domain-containing protein</fullName>
    </recommendedName>
</protein>
<dbReference type="InterPro" id="IPR006612">
    <property type="entry name" value="THAP_Znf"/>
</dbReference>
<organism evidence="7 8">
    <name type="scientific">Aldrovandia affinis</name>
    <dbReference type="NCBI Taxonomy" id="143900"/>
    <lineage>
        <taxon>Eukaryota</taxon>
        <taxon>Metazoa</taxon>
        <taxon>Chordata</taxon>
        <taxon>Craniata</taxon>
        <taxon>Vertebrata</taxon>
        <taxon>Euteleostomi</taxon>
        <taxon>Actinopterygii</taxon>
        <taxon>Neopterygii</taxon>
        <taxon>Teleostei</taxon>
        <taxon>Notacanthiformes</taxon>
        <taxon>Halosauridae</taxon>
        <taxon>Aldrovandia</taxon>
    </lineage>
</organism>
<proteinExistence type="predicted"/>
<dbReference type="Pfam" id="PF05485">
    <property type="entry name" value="THAP"/>
    <property type="match status" value="1"/>
</dbReference>